<evidence type="ECO:0000259" key="2">
    <source>
        <dbReference type="Pfam" id="PF03372"/>
    </source>
</evidence>
<dbReference type="GO" id="GO:0003824">
    <property type="term" value="F:catalytic activity"/>
    <property type="evidence" value="ECO:0007669"/>
    <property type="project" value="InterPro"/>
</dbReference>
<dbReference type="Gene3D" id="3.60.10.10">
    <property type="entry name" value="Endonuclease/exonuclease/phosphatase"/>
    <property type="match status" value="1"/>
</dbReference>
<dbReference type="InterPro" id="IPR005135">
    <property type="entry name" value="Endo/exonuclease/phosphatase"/>
</dbReference>
<keyword evidence="1" id="KW-0732">Signal</keyword>
<sequence>MVVLLVAVAAGWASAAPCGQNGEPTVCSTPTTFQDRRADKTKLTIAAYNAEWLFWDNGNGGPSTKCPLDHSSGTCPWKDAAELEAHLQIVASELSQVDADIVALEEVQDCVVLQCLINAIGDSSYKPYLIPGRDTATNQNVGIISRVDPVAALFRDESRAVIQTADSPCGNLPNPSYESGVSKHFIARFDIPNLGPITLIGLHLLAFPVDPDRCIKREAQATVVKGIYEKEVAAGRNVIVLGDLNDYDSDVLDASNSIPTSRVSRILKYDDGGIKEMFAAAEYVNPQAERYSSWWDKDNDCIVEPGELTMIDHVFISSKLQPLVTNVEIFNTVQSCESLQSDHYPIKVTFNTAG</sequence>
<name>A0A6B2L8C7_9EUKA</name>
<dbReference type="EMBL" id="GIBP01004226">
    <property type="protein sequence ID" value="NDV33195.1"/>
    <property type="molecule type" value="Transcribed_RNA"/>
</dbReference>
<reference evidence="3" key="1">
    <citation type="journal article" date="2020" name="J. Eukaryot. Microbiol.">
        <title>De novo Sequencing, Assembly and Annotation of the Transcriptome for the Free-Living Testate Amoeba Arcella intermedia.</title>
        <authorList>
            <person name="Ribeiro G.M."/>
            <person name="Porfirio-Sousa A.L."/>
            <person name="Maurer-Alcala X.X."/>
            <person name="Katz L.A."/>
            <person name="Lahr D.J.G."/>
        </authorList>
    </citation>
    <scope>NUCLEOTIDE SEQUENCE</scope>
</reference>
<dbReference type="Pfam" id="PF03372">
    <property type="entry name" value="Exo_endo_phos"/>
    <property type="match status" value="1"/>
</dbReference>
<dbReference type="PANTHER" id="PTHR42834">
    <property type="entry name" value="ENDONUCLEASE/EXONUCLEASE/PHOSPHATASE FAMILY PROTEIN (AFU_ORTHOLOGUE AFUA_3G09210)"/>
    <property type="match status" value="1"/>
</dbReference>
<evidence type="ECO:0000313" key="3">
    <source>
        <dbReference type="EMBL" id="NDV33195.1"/>
    </source>
</evidence>
<feature type="signal peptide" evidence="1">
    <location>
        <begin position="1"/>
        <end position="15"/>
    </location>
</feature>
<evidence type="ECO:0000256" key="1">
    <source>
        <dbReference type="SAM" id="SignalP"/>
    </source>
</evidence>
<accession>A0A6B2L8C7</accession>
<dbReference type="AlphaFoldDB" id="A0A6B2L8C7"/>
<feature type="domain" description="Endonuclease/exonuclease/phosphatase" evidence="2">
    <location>
        <begin position="79"/>
        <end position="330"/>
    </location>
</feature>
<organism evidence="3">
    <name type="scientific">Arcella intermedia</name>
    <dbReference type="NCBI Taxonomy" id="1963864"/>
    <lineage>
        <taxon>Eukaryota</taxon>
        <taxon>Amoebozoa</taxon>
        <taxon>Tubulinea</taxon>
        <taxon>Elardia</taxon>
        <taxon>Arcellinida</taxon>
        <taxon>Sphaerothecina</taxon>
        <taxon>Arcellidae</taxon>
        <taxon>Arcella</taxon>
    </lineage>
</organism>
<dbReference type="SUPFAM" id="SSF56219">
    <property type="entry name" value="DNase I-like"/>
    <property type="match status" value="1"/>
</dbReference>
<feature type="chain" id="PRO_5025679864" description="Endonuclease/exonuclease/phosphatase domain-containing protein" evidence="1">
    <location>
        <begin position="16"/>
        <end position="354"/>
    </location>
</feature>
<dbReference type="PANTHER" id="PTHR42834:SF1">
    <property type="entry name" value="ENDONUCLEASE_EXONUCLEASE_PHOSPHATASE FAMILY PROTEIN (AFU_ORTHOLOGUE AFUA_3G09210)"/>
    <property type="match status" value="1"/>
</dbReference>
<proteinExistence type="predicted"/>
<protein>
    <recommendedName>
        <fullName evidence="2">Endonuclease/exonuclease/phosphatase domain-containing protein</fullName>
    </recommendedName>
</protein>
<dbReference type="InterPro" id="IPR036691">
    <property type="entry name" value="Endo/exonu/phosph_ase_sf"/>
</dbReference>